<sequence>MARPRRRGVTVVAAAAAAAAAIVMATLAAAGGTSPPRHLPLGIVTSGVVRPGTFARTVAGRIRPLGVYDSLEGTLEYFYGIITSGTARAVSFGVSQFLVSPPYAYAKVDFVVSNDATGRSVTASHAGVWRFNAAGLVTGYDLELPRMTASLAAIGINYTDPAFVATALIPRVCAVVGRACTGRHRLWGSAAECAAYLATRRIADGYAEGDNFGCRALHAPLTVWRPDLHCKHVGEDGGGKCVDRPLRQLYDDDVRILGYPWLAPAAVGGMPGVGVGAGAEGGA</sequence>
<dbReference type="Proteomes" id="UP000798662">
    <property type="component" value="Chromosome 1"/>
</dbReference>
<accession>A0ACC3BQ20</accession>
<evidence type="ECO:0000313" key="2">
    <source>
        <dbReference type="Proteomes" id="UP000798662"/>
    </source>
</evidence>
<name>A0ACC3BQ20_PYRYE</name>
<protein>
    <submittedName>
        <fullName evidence="1">Uncharacterized protein</fullName>
    </submittedName>
</protein>
<gene>
    <name evidence="1" type="ORF">I4F81_002191</name>
</gene>
<reference evidence="1" key="1">
    <citation type="submission" date="2019-11" db="EMBL/GenBank/DDBJ databases">
        <title>Nori genome reveals adaptations in red seaweeds to the harsh intertidal environment.</title>
        <authorList>
            <person name="Wang D."/>
            <person name="Mao Y."/>
        </authorList>
    </citation>
    <scope>NUCLEOTIDE SEQUENCE</scope>
    <source>
        <tissue evidence="1">Gametophyte</tissue>
    </source>
</reference>
<comment type="caution">
    <text evidence="1">The sequence shown here is derived from an EMBL/GenBank/DDBJ whole genome shotgun (WGS) entry which is preliminary data.</text>
</comment>
<dbReference type="EMBL" id="CM020618">
    <property type="protein sequence ID" value="KAK1859596.1"/>
    <property type="molecule type" value="Genomic_DNA"/>
</dbReference>
<organism evidence="1 2">
    <name type="scientific">Pyropia yezoensis</name>
    <name type="common">Susabi-nori</name>
    <name type="synonym">Porphyra yezoensis</name>
    <dbReference type="NCBI Taxonomy" id="2788"/>
    <lineage>
        <taxon>Eukaryota</taxon>
        <taxon>Rhodophyta</taxon>
        <taxon>Bangiophyceae</taxon>
        <taxon>Bangiales</taxon>
        <taxon>Bangiaceae</taxon>
        <taxon>Pyropia</taxon>
    </lineage>
</organism>
<keyword evidence="2" id="KW-1185">Reference proteome</keyword>
<evidence type="ECO:0000313" key="1">
    <source>
        <dbReference type="EMBL" id="KAK1859596.1"/>
    </source>
</evidence>
<proteinExistence type="predicted"/>